<proteinExistence type="inferred from homology"/>
<feature type="compositionally biased region" description="Low complexity" evidence="8">
    <location>
        <begin position="442"/>
        <end position="457"/>
    </location>
</feature>
<organism evidence="11 12">
    <name type="scientific">Microbotryum saponariae</name>
    <dbReference type="NCBI Taxonomy" id="289078"/>
    <lineage>
        <taxon>Eukaryota</taxon>
        <taxon>Fungi</taxon>
        <taxon>Dikarya</taxon>
        <taxon>Basidiomycota</taxon>
        <taxon>Pucciniomycotina</taxon>
        <taxon>Microbotryomycetes</taxon>
        <taxon>Microbotryales</taxon>
        <taxon>Microbotryaceae</taxon>
        <taxon>Microbotryum</taxon>
    </lineage>
</organism>
<dbReference type="InterPro" id="IPR004713">
    <property type="entry name" value="CaH_exchang"/>
</dbReference>
<keyword evidence="7 9" id="KW-0472">Membrane</keyword>
<dbReference type="GO" id="GO:0000329">
    <property type="term" value="C:fungal-type vacuole membrane"/>
    <property type="evidence" value="ECO:0007669"/>
    <property type="project" value="TreeGrafter"/>
</dbReference>
<dbReference type="STRING" id="289078.A0A2X0MMQ2"/>
<dbReference type="Proteomes" id="UP000249723">
    <property type="component" value="Unassembled WGS sequence"/>
</dbReference>
<keyword evidence="3" id="KW-0813">Transport</keyword>
<feature type="transmembrane region" description="Helical" evidence="9">
    <location>
        <begin position="560"/>
        <end position="586"/>
    </location>
</feature>
<feature type="transmembrane region" description="Helical" evidence="9">
    <location>
        <begin position="381"/>
        <end position="402"/>
    </location>
</feature>
<feature type="region of interest" description="Disordered" evidence="8">
    <location>
        <begin position="112"/>
        <end position="187"/>
    </location>
</feature>
<keyword evidence="5 9" id="KW-1133">Transmembrane helix</keyword>
<feature type="transmembrane region" description="Helical" evidence="9">
    <location>
        <begin position="598"/>
        <end position="615"/>
    </location>
</feature>
<dbReference type="EMBL" id="FMWP01000048">
    <property type="protein sequence ID" value="SCZ93634.1"/>
    <property type="molecule type" value="Genomic_DNA"/>
</dbReference>
<keyword evidence="6" id="KW-0406">Ion transport</keyword>
<dbReference type="AlphaFoldDB" id="A0A2X0MMQ2"/>
<feature type="transmembrane region" description="Helical" evidence="9">
    <location>
        <begin position="215"/>
        <end position="233"/>
    </location>
</feature>
<evidence type="ECO:0000313" key="11">
    <source>
        <dbReference type="EMBL" id="SCZ93634.1"/>
    </source>
</evidence>
<comment type="similarity">
    <text evidence="2">Belongs to the Ca(2+):cation antiporter (CaCA) (TC 2.A.19) family.</text>
</comment>
<feature type="compositionally biased region" description="Low complexity" evidence="8">
    <location>
        <begin position="126"/>
        <end position="148"/>
    </location>
</feature>
<dbReference type="InterPro" id="IPR044880">
    <property type="entry name" value="NCX_ion-bd_dom_sf"/>
</dbReference>
<feature type="domain" description="Sodium/calcium exchanger membrane region" evidence="10">
    <location>
        <begin position="238"/>
        <end position="402"/>
    </location>
</feature>
<dbReference type="PANTHER" id="PTHR31503:SF20">
    <property type="entry name" value="CA(2+)_H(+) EXCHANGER, PUTATIVE (EUROFUNG)-RELATED"/>
    <property type="match status" value="1"/>
</dbReference>
<evidence type="ECO:0000259" key="10">
    <source>
        <dbReference type="Pfam" id="PF01699"/>
    </source>
</evidence>
<feature type="region of interest" description="Disordered" evidence="8">
    <location>
        <begin position="436"/>
        <end position="458"/>
    </location>
</feature>
<evidence type="ECO:0000313" key="12">
    <source>
        <dbReference type="Proteomes" id="UP000249723"/>
    </source>
</evidence>
<dbReference type="Pfam" id="PF01699">
    <property type="entry name" value="Na_Ca_ex"/>
    <property type="match status" value="2"/>
</dbReference>
<evidence type="ECO:0000256" key="6">
    <source>
        <dbReference type="ARBA" id="ARBA00023065"/>
    </source>
</evidence>
<evidence type="ECO:0000256" key="5">
    <source>
        <dbReference type="ARBA" id="ARBA00022989"/>
    </source>
</evidence>
<comment type="subcellular location">
    <subcellularLocation>
        <location evidence="1">Endomembrane system</location>
        <topology evidence="1">Multi-pass membrane protein</topology>
    </subcellularLocation>
</comment>
<keyword evidence="4 9" id="KW-0812">Transmembrane</keyword>
<keyword evidence="12" id="KW-1185">Reference proteome</keyword>
<feature type="transmembrane region" description="Helical" evidence="9">
    <location>
        <begin position="339"/>
        <end position="360"/>
    </location>
</feature>
<accession>A0A2X0MMQ2</accession>
<protein>
    <submittedName>
        <fullName evidence="11">BZ3500_MvSof-1268-A1-R1_Chr6-3g08784 protein</fullName>
    </submittedName>
</protein>
<reference evidence="12" key="1">
    <citation type="submission" date="2016-10" db="EMBL/GenBank/DDBJ databases">
        <authorList>
            <person name="Jeantristanb JTB J.-T."/>
            <person name="Ricardo R."/>
        </authorList>
    </citation>
    <scope>NUCLEOTIDE SEQUENCE [LARGE SCALE GENOMIC DNA]</scope>
</reference>
<dbReference type="OrthoDB" id="1699231at2759"/>
<feature type="transmembrane region" description="Helical" evidence="9">
    <location>
        <begin position="469"/>
        <end position="491"/>
    </location>
</feature>
<evidence type="ECO:0000256" key="7">
    <source>
        <dbReference type="ARBA" id="ARBA00023136"/>
    </source>
</evidence>
<sequence length="649" mass="69709">MEAGAGCSSCYNRLCFGYESQGSIFIAEKRLGVAPLELDLARLCSTAQRSRAYKSVVPVWPFVVLTKQFVTLARRRMQAPTDDHPAPPATTFVAEPASTADFSLDENGAELGIPRGATSMPVPAVTTARSGSRRASSGLAARSASTGANGDANELRQRPLRSMTAPNLGQRDLHHRPQPKTQPTKPLFTKELLVPKVPVGKPPGWRTSGMNIIKYSWLNVLLVFIPVSWAMHFSHQGSTITFVMSFLAIIPLAALLGFATEELALRVGDTIGGLMNCTFGNAVELIIAILALVKGEVRVVQAAMIGSVLSNSLLVLGTCQFVGGLRFHEQPYAMKQAQVNINALGLAINAIVIPVAFHVFRDLAGGTGTNLTTADTDVLHISHGIAIILLFVYLGYMMFQFWTHSYLYAPTDPSSAPIDMASPTIQDGPQPPSNTAVFRMPSWGSSSDGESSISSVSTEEDEHGPKLSLYSALALLFTVTILAGFTAEWVCHPRRVSDCSNRLMKPSLRVPLQLVGAIEGLTATGAVGVEFVSLILLPLVGNAAEHVTAVTVAGKGKLDLAMSVAVGSSLQILLLVIPILILLGWAIGQPLSLYFDPFETLILFLAVVSVNWAIADSRTNWFEGLTLMCIYVIIALVIFYYDGIDNLSR</sequence>
<gene>
    <name evidence="11" type="ORF">BZ3500_MVSOF-1268-A1-R1_CHR6-3G08784</name>
</gene>
<evidence type="ECO:0000256" key="3">
    <source>
        <dbReference type="ARBA" id="ARBA00022448"/>
    </source>
</evidence>
<dbReference type="GO" id="GO:0015369">
    <property type="term" value="F:calcium:proton antiporter activity"/>
    <property type="evidence" value="ECO:0007669"/>
    <property type="project" value="TreeGrafter"/>
</dbReference>
<evidence type="ECO:0000256" key="2">
    <source>
        <dbReference type="ARBA" id="ARBA00008170"/>
    </source>
</evidence>
<evidence type="ECO:0000256" key="9">
    <source>
        <dbReference type="SAM" id="Phobius"/>
    </source>
</evidence>
<evidence type="ECO:0000256" key="1">
    <source>
        <dbReference type="ARBA" id="ARBA00004127"/>
    </source>
</evidence>
<feature type="transmembrane region" description="Helical" evidence="9">
    <location>
        <begin position="271"/>
        <end position="293"/>
    </location>
</feature>
<dbReference type="PANTHER" id="PTHR31503">
    <property type="entry name" value="VACUOLAR CALCIUM ION TRANSPORTER"/>
    <property type="match status" value="1"/>
</dbReference>
<dbReference type="Gene3D" id="1.20.1420.30">
    <property type="entry name" value="NCX, central ion-binding region"/>
    <property type="match status" value="2"/>
</dbReference>
<feature type="transmembrane region" description="Helical" evidence="9">
    <location>
        <begin position="305"/>
        <end position="327"/>
    </location>
</feature>
<feature type="transmembrane region" description="Helical" evidence="9">
    <location>
        <begin position="240"/>
        <end position="259"/>
    </location>
</feature>
<dbReference type="InterPro" id="IPR004837">
    <property type="entry name" value="NaCa_Exmemb"/>
</dbReference>
<feature type="transmembrane region" description="Helical" evidence="9">
    <location>
        <begin position="512"/>
        <end position="540"/>
    </location>
</feature>
<feature type="transmembrane region" description="Helical" evidence="9">
    <location>
        <begin position="621"/>
        <end position="641"/>
    </location>
</feature>
<name>A0A2X0MMQ2_9BASI</name>
<dbReference type="GO" id="GO:0006874">
    <property type="term" value="P:intracellular calcium ion homeostasis"/>
    <property type="evidence" value="ECO:0007669"/>
    <property type="project" value="TreeGrafter"/>
</dbReference>
<evidence type="ECO:0000256" key="8">
    <source>
        <dbReference type="SAM" id="MobiDB-lite"/>
    </source>
</evidence>
<dbReference type="GO" id="GO:0012505">
    <property type="term" value="C:endomembrane system"/>
    <property type="evidence" value="ECO:0007669"/>
    <property type="project" value="UniProtKB-SubCell"/>
</dbReference>
<feature type="domain" description="Sodium/calcium exchanger membrane region" evidence="10">
    <location>
        <begin position="514"/>
        <end position="639"/>
    </location>
</feature>
<evidence type="ECO:0000256" key="4">
    <source>
        <dbReference type="ARBA" id="ARBA00022692"/>
    </source>
</evidence>